<accession>A0A1M5B987</accession>
<keyword evidence="2" id="KW-1185">Reference proteome</keyword>
<name>A0A1M5B987_9BACE</name>
<gene>
    <name evidence="1" type="ORF">SAMN05444405_10827</name>
</gene>
<reference evidence="1 2" key="1">
    <citation type="submission" date="2016-11" db="EMBL/GenBank/DDBJ databases">
        <authorList>
            <person name="Jaros S."/>
            <person name="Januszkiewicz K."/>
            <person name="Wedrychowicz H."/>
        </authorList>
    </citation>
    <scope>NUCLEOTIDE SEQUENCE [LARGE SCALE GENOMIC DNA]</scope>
    <source>
        <strain evidence="1 2">DSM 26991</strain>
    </source>
</reference>
<dbReference type="EMBL" id="FQTV01000008">
    <property type="protein sequence ID" value="SHF38897.1"/>
    <property type="molecule type" value="Genomic_DNA"/>
</dbReference>
<dbReference type="RefSeq" id="WP_073401273.1">
    <property type="nucleotide sequence ID" value="NZ_FQTV01000008.1"/>
</dbReference>
<dbReference type="OrthoDB" id="7871381at2"/>
<protein>
    <submittedName>
        <fullName evidence="1">Uncharacterized protein</fullName>
    </submittedName>
</protein>
<evidence type="ECO:0000313" key="1">
    <source>
        <dbReference type="EMBL" id="SHF38897.1"/>
    </source>
</evidence>
<evidence type="ECO:0000313" key="2">
    <source>
        <dbReference type="Proteomes" id="UP000184509"/>
    </source>
</evidence>
<sequence length="133" mass="15646">METDEKGKIDYDNSFFGGILIRSLSKRTANDTSRVIGGPRKCLYELFNDIDVFNPHSNDFPKLVYNQKVDVNPELPVQRQIPSLDTKKESFKMDNQEYECLIKNYCYFVRANGFENLKKKDYSGTFPWNRKRI</sequence>
<organism evidence="1 2">
    <name type="scientific">Bacteroides luti</name>
    <dbReference type="NCBI Taxonomy" id="1297750"/>
    <lineage>
        <taxon>Bacteria</taxon>
        <taxon>Pseudomonadati</taxon>
        <taxon>Bacteroidota</taxon>
        <taxon>Bacteroidia</taxon>
        <taxon>Bacteroidales</taxon>
        <taxon>Bacteroidaceae</taxon>
        <taxon>Bacteroides</taxon>
    </lineage>
</organism>
<dbReference type="Proteomes" id="UP000184509">
    <property type="component" value="Unassembled WGS sequence"/>
</dbReference>
<proteinExistence type="predicted"/>
<dbReference type="AlphaFoldDB" id="A0A1M5B987"/>
<dbReference type="STRING" id="1297750.SAMN05444405_10827"/>